<dbReference type="PANTHER" id="PTHR35526">
    <property type="entry name" value="ANTI-SIGMA-F FACTOR RSBW-RELATED"/>
    <property type="match status" value="1"/>
</dbReference>
<dbReference type="GO" id="GO:0004674">
    <property type="term" value="F:protein serine/threonine kinase activity"/>
    <property type="evidence" value="ECO:0007669"/>
    <property type="project" value="UniProtKB-KW"/>
</dbReference>
<evidence type="ECO:0000256" key="2">
    <source>
        <dbReference type="SAM" id="MobiDB-lite"/>
    </source>
</evidence>
<evidence type="ECO:0000259" key="3">
    <source>
        <dbReference type="Pfam" id="PF13581"/>
    </source>
</evidence>
<feature type="region of interest" description="Disordered" evidence="2">
    <location>
        <begin position="1"/>
        <end position="42"/>
    </location>
</feature>
<sequence length="326" mass="34969">MGPACRHSPFDMEPTMTTNLADQERTRRRASATADERRSPASPCSCLEVSLARRPDPDSSGISEADAAWPQRMRRLARACLTYWNRSDLVDTAELLLTELVTNALRHARGAEIGVRLYLQDEHLVIEVNDGSPLVPVPRHAGPDDESGRGLLLVEALASTWGVSADGTTTWCTLPLTEGPTDMEPAAVTAPVLREMPLELPPDSSAVKIARVSGRTKLTMLDWPGNGHAAIAILGALVDNAVAYGLTGAPGQSLSARLGVTEARELVIDVTDPNPKFPNFTEAVAGTSGRGLWNARQHGARLSWFVASDFEGKTVRATLQPGPVDL</sequence>
<keyword evidence="1" id="KW-0723">Serine/threonine-protein kinase</keyword>
<dbReference type="SUPFAM" id="SSF55874">
    <property type="entry name" value="ATPase domain of HSP90 chaperone/DNA topoisomerase II/histidine kinase"/>
    <property type="match status" value="2"/>
</dbReference>
<dbReference type="PANTHER" id="PTHR35526:SF3">
    <property type="entry name" value="ANTI-SIGMA-F FACTOR RSBW"/>
    <property type="match status" value="1"/>
</dbReference>
<dbReference type="Pfam" id="PF13581">
    <property type="entry name" value="HATPase_c_2"/>
    <property type="match status" value="1"/>
</dbReference>
<proteinExistence type="predicted"/>
<organism evidence="4 5">
    <name type="scientific">Streptomyces phage Gilgamesh</name>
    <dbReference type="NCBI Taxonomy" id="2599890"/>
    <lineage>
        <taxon>Viruses</taxon>
        <taxon>Duplodnaviria</taxon>
        <taxon>Heunggongvirae</taxon>
        <taxon>Uroviricota</taxon>
        <taxon>Caudoviricetes</taxon>
        <taxon>Gilgameshvirus</taxon>
        <taxon>Gilgameshvirus gilgamesh</taxon>
    </lineage>
</organism>
<keyword evidence="5" id="KW-1185">Reference proteome</keyword>
<dbReference type="Proteomes" id="UP000326486">
    <property type="component" value="Segment"/>
</dbReference>
<accession>A0A5J6TQX5</accession>
<dbReference type="GeneID" id="80019096"/>
<dbReference type="InterPro" id="IPR003594">
    <property type="entry name" value="HATPase_dom"/>
</dbReference>
<evidence type="ECO:0000313" key="4">
    <source>
        <dbReference type="EMBL" id="QFG13226.1"/>
    </source>
</evidence>
<dbReference type="InterPro" id="IPR036890">
    <property type="entry name" value="HATPase_C_sf"/>
</dbReference>
<name>A0A5J6TQX5_9CAUD</name>
<dbReference type="CDD" id="cd16936">
    <property type="entry name" value="HATPase_RsbW-like"/>
    <property type="match status" value="1"/>
</dbReference>
<gene>
    <name evidence="4" type="primary">34</name>
    <name evidence="4" type="ORF">SEA_GILGAMESH_34</name>
</gene>
<dbReference type="KEGG" id="vg:80019096"/>
<dbReference type="Gene3D" id="3.30.565.10">
    <property type="entry name" value="Histidine kinase-like ATPase, C-terminal domain"/>
    <property type="match status" value="2"/>
</dbReference>
<keyword evidence="1" id="KW-0808">Transferase</keyword>
<keyword evidence="1" id="KW-0418">Kinase</keyword>
<protein>
    <recommendedName>
        <fullName evidence="3">Histidine kinase/HSP90-like ATPase domain-containing protein</fullName>
    </recommendedName>
</protein>
<evidence type="ECO:0000256" key="1">
    <source>
        <dbReference type="ARBA" id="ARBA00022527"/>
    </source>
</evidence>
<evidence type="ECO:0000313" key="5">
    <source>
        <dbReference type="Proteomes" id="UP000326486"/>
    </source>
</evidence>
<dbReference type="EMBL" id="MN234216">
    <property type="protein sequence ID" value="QFG13226.1"/>
    <property type="molecule type" value="Genomic_DNA"/>
</dbReference>
<feature type="domain" description="Histidine kinase/HSP90-like ATPase" evidence="3">
    <location>
        <begin position="73"/>
        <end position="171"/>
    </location>
</feature>
<dbReference type="InterPro" id="IPR050267">
    <property type="entry name" value="Anti-sigma-factor_SerPK"/>
</dbReference>
<dbReference type="RefSeq" id="YP_010754502.1">
    <property type="nucleotide sequence ID" value="NC_073461.1"/>
</dbReference>
<reference evidence="4 5" key="1">
    <citation type="submission" date="2019-07" db="EMBL/GenBank/DDBJ databases">
        <authorList>
            <person name="Almisry A."/>
            <person name="Mousa M."/>
            <person name="Gordon L.L."/>
            <person name="Lee M."/>
            <person name="Mandava P."/>
            <person name="Moxley J.T."/>
            <person name="Shaffer C.D."/>
            <person name="Weston-Hafer K.A."/>
            <person name="Garlena R.A."/>
            <person name="Russell D.A."/>
            <person name="Pope W.H."/>
            <person name="Jacobs-Sera D."/>
            <person name="Hatfull G.F."/>
        </authorList>
    </citation>
    <scope>NUCLEOTIDE SEQUENCE [LARGE SCALE GENOMIC DNA]</scope>
</reference>